<dbReference type="InterPro" id="IPR006703">
    <property type="entry name" value="G_AIG1"/>
</dbReference>
<evidence type="ECO:0000256" key="3">
    <source>
        <dbReference type="ARBA" id="ARBA00023134"/>
    </source>
</evidence>
<evidence type="ECO:0000256" key="1">
    <source>
        <dbReference type="ARBA" id="ARBA00008535"/>
    </source>
</evidence>
<reference evidence="5" key="1">
    <citation type="submission" date="2018-11" db="EMBL/GenBank/DDBJ databases">
        <authorList>
            <person name="Alioto T."/>
            <person name="Alioto T."/>
        </authorList>
    </citation>
    <scope>NUCLEOTIDE SEQUENCE</scope>
</reference>
<accession>A0A8B6GX91</accession>
<comment type="caution">
    <text evidence="5">The sequence shown here is derived from an EMBL/GenBank/DDBJ whole genome shotgun (WGS) entry which is preliminary data.</text>
</comment>
<dbReference type="OrthoDB" id="8954335at2759"/>
<dbReference type="Pfam" id="PF04548">
    <property type="entry name" value="AIG1"/>
    <property type="match status" value="1"/>
</dbReference>
<dbReference type="InterPro" id="IPR045058">
    <property type="entry name" value="GIMA/IAN/Toc"/>
</dbReference>
<name>A0A8B6GX91_MYTGA</name>
<dbReference type="AlphaFoldDB" id="A0A8B6GX91"/>
<organism evidence="5 6">
    <name type="scientific">Mytilus galloprovincialis</name>
    <name type="common">Mediterranean mussel</name>
    <dbReference type="NCBI Taxonomy" id="29158"/>
    <lineage>
        <taxon>Eukaryota</taxon>
        <taxon>Metazoa</taxon>
        <taxon>Spiralia</taxon>
        <taxon>Lophotrochozoa</taxon>
        <taxon>Mollusca</taxon>
        <taxon>Bivalvia</taxon>
        <taxon>Autobranchia</taxon>
        <taxon>Pteriomorphia</taxon>
        <taxon>Mytilida</taxon>
        <taxon>Mytiloidea</taxon>
        <taxon>Mytilidae</taxon>
        <taxon>Mytilinae</taxon>
        <taxon>Mytilus</taxon>
    </lineage>
</organism>
<dbReference type="SUPFAM" id="SSF52540">
    <property type="entry name" value="P-loop containing nucleoside triphosphate hydrolases"/>
    <property type="match status" value="1"/>
</dbReference>
<dbReference type="GO" id="GO:0005525">
    <property type="term" value="F:GTP binding"/>
    <property type="evidence" value="ECO:0007669"/>
    <property type="project" value="UniProtKB-KW"/>
</dbReference>
<evidence type="ECO:0000313" key="5">
    <source>
        <dbReference type="EMBL" id="VDI70639.1"/>
    </source>
</evidence>
<dbReference type="PANTHER" id="PTHR10903">
    <property type="entry name" value="GTPASE, IMAP FAMILY MEMBER-RELATED"/>
    <property type="match status" value="1"/>
</dbReference>
<comment type="similarity">
    <text evidence="1">Belongs to the TRAFAC class TrmE-Era-EngA-EngB-Septin-like GTPase superfamily. AIG1/Toc34/Toc159-like paraseptin GTPase family. IAN subfamily.</text>
</comment>
<feature type="domain" description="AIG1-type G" evidence="4">
    <location>
        <begin position="10"/>
        <end position="217"/>
    </location>
</feature>
<dbReference type="InterPro" id="IPR027417">
    <property type="entry name" value="P-loop_NTPase"/>
</dbReference>
<dbReference type="EMBL" id="UYJE01009154">
    <property type="protein sequence ID" value="VDI70639.1"/>
    <property type="molecule type" value="Genomic_DNA"/>
</dbReference>
<keyword evidence="2" id="KW-0547">Nucleotide-binding</keyword>
<sequence>MASRSNDDLGMKLNIVMLGKGGSGKSRTGNSILGDKSAFVFGEPTENCNAIKRERFSKYINLIDTPADATLHPEKLRSISQIIEQNKTCDHSSVCLFCVQICRFSHEDLQTFAKYTEYFDESLFQFSIVVFTNGDKWENDMYDKDIKDPNFKYFIEKLSDPVKCLVHRCGERYVRFNNRSQGEENDVQVKKLLTLVEKMLQSNSEHGFYFKIADMFKNEFNIKKPTSLDMSEKSQALSPTQDPASIYLVITIDGTITPRTT</sequence>
<dbReference type="Gene3D" id="3.40.50.300">
    <property type="entry name" value="P-loop containing nucleotide triphosphate hydrolases"/>
    <property type="match status" value="1"/>
</dbReference>
<dbReference type="Proteomes" id="UP000596742">
    <property type="component" value="Unassembled WGS sequence"/>
</dbReference>
<keyword evidence="6" id="KW-1185">Reference proteome</keyword>
<evidence type="ECO:0000259" key="4">
    <source>
        <dbReference type="PROSITE" id="PS51720"/>
    </source>
</evidence>
<evidence type="ECO:0000313" key="6">
    <source>
        <dbReference type="Proteomes" id="UP000596742"/>
    </source>
</evidence>
<evidence type="ECO:0000256" key="2">
    <source>
        <dbReference type="ARBA" id="ARBA00022741"/>
    </source>
</evidence>
<protein>
    <recommendedName>
        <fullName evidence="4">AIG1-type G domain-containing protein</fullName>
    </recommendedName>
</protein>
<proteinExistence type="inferred from homology"/>
<gene>
    <name evidence="5" type="ORF">MGAL_10B038977</name>
</gene>
<dbReference type="PANTHER" id="PTHR10903:SF184">
    <property type="entry name" value="GTP-BINDING PROTEIN A"/>
    <property type="match status" value="1"/>
</dbReference>
<dbReference type="PROSITE" id="PS51720">
    <property type="entry name" value="G_AIG1"/>
    <property type="match status" value="1"/>
</dbReference>
<keyword evidence="3" id="KW-0342">GTP-binding</keyword>